<dbReference type="InterPro" id="IPR032710">
    <property type="entry name" value="NTF2-like_dom_sf"/>
</dbReference>
<evidence type="ECO:0000313" key="1">
    <source>
        <dbReference type="EMBL" id="NLR74773.1"/>
    </source>
</evidence>
<sequence length="140" mass="15431">MSLSSPAHSNLAASVVCQLWHSFQARDWAGARALLVDRACCDWVASGERLASADTIIRANREYPEGWTLHLLAVNVLLDGRVHSIIRVEHGSTIFFANTLFTVTAEGLIEHMEEYWGTAEAPPASRLQAGWPDYTVTPLV</sequence>
<dbReference type="EMBL" id="JABAIM010000001">
    <property type="protein sequence ID" value="NLR74773.1"/>
    <property type="molecule type" value="Genomic_DNA"/>
</dbReference>
<comment type="caution">
    <text evidence="1">The sequence shown here is derived from an EMBL/GenBank/DDBJ whole genome shotgun (WGS) entry which is preliminary data.</text>
</comment>
<name>A0A847S4Q2_9NEIS</name>
<dbReference type="Proteomes" id="UP000587991">
    <property type="component" value="Unassembled WGS sequence"/>
</dbReference>
<protein>
    <recommendedName>
        <fullName evidence="3">SnoaL-like domain-containing protein</fullName>
    </recommendedName>
</protein>
<dbReference type="AlphaFoldDB" id="A0A847S4Q2"/>
<keyword evidence="2" id="KW-1185">Reference proteome</keyword>
<gene>
    <name evidence="1" type="ORF">HF682_06320</name>
</gene>
<proteinExistence type="predicted"/>
<reference evidence="1 2" key="1">
    <citation type="submission" date="2020-04" db="EMBL/GenBank/DDBJ databases">
        <title>Draft genome of Leeia sp. IMCC25680.</title>
        <authorList>
            <person name="Song J."/>
            <person name="Cho J.-C."/>
        </authorList>
    </citation>
    <scope>NUCLEOTIDE SEQUENCE [LARGE SCALE GENOMIC DNA]</scope>
    <source>
        <strain evidence="1 2">IMCC25680</strain>
    </source>
</reference>
<dbReference type="SUPFAM" id="SSF54427">
    <property type="entry name" value="NTF2-like"/>
    <property type="match status" value="1"/>
</dbReference>
<evidence type="ECO:0000313" key="2">
    <source>
        <dbReference type="Proteomes" id="UP000587991"/>
    </source>
</evidence>
<organism evidence="1 2">
    <name type="scientific">Leeia aquatica</name>
    <dbReference type="NCBI Taxonomy" id="2725557"/>
    <lineage>
        <taxon>Bacteria</taxon>
        <taxon>Pseudomonadati</taxon>
        <taxon>Pseudomonadota</taxon>
        <taxon>Betaproteobacteria</taxon>
        <taxon>Neisseriales</taxon>
        <taxon>Leeiaceae</taxon>
        <taxon>Leeia</taxon>
    </lineage>
</organism>
<dbReference type="RefSeq" id="WP_168876359.1">
    <property type="nucleotide sequence ID" value="NZ_JABAIM010000001.1"/>
</dbReference>
<accession>A0A847S4Q2</accession>
<evidence type="ECO:0008006" key="3">
    <source>
        <dbReference type="Google" id="ProtNLM"/>
    </source>
</evidence>
<dbReference type="Gene3D" id="3.10.450.50">
    <property type="match status" value="1"/>
</dbReference>